<proteinExistence type="predicted"/>
<accession>A0ABW2K145</accession>
<evidence type="ECO:0000256" key="7">
    <source>
        <dbReference type="SAM" id="Phobius"/>
    </source>
</evidence>
<protein>
    <submittedName>
        <fullName evidence="9">MFS transporter</fullName>
    </submittedName>
</protein>
<sequence length="412" mass="45124">MITNARHQDVQRPSEWKKNYPAFRFIGGNVISFFGDQIYLLALPLIVFALTGSPLAMGVIAFLERLPILLQPLLGAAVDRLDRKRILLYCDAVRGVTAGLVGGLFIIDQLMLWQLFGSALVMGFFTQLYNTSQFASIPSLVREIDLERANSINTGLFQTAVMLGPAAGGLIVSLYHPGYALLINSLSFFLAWIAVKTLPLIHTNIRESKQRLWQDVKEGFVYVYQIKPILYTNLAMMVSIFGTTLFLTMMVFHLKGTVELTASEIGVLLSVGGGAAIIGALITPALRKRWSYQRILFTASSFGGLSIIGFSMTSSFSGLMMMNAAGTFAASVQSPCIVTVRQKLTPQRLLGRVQATSRLISWVSMPAAALLAGLIAEWFSTTYTILLGGIVATAASVFYLHPSLSRVFVRKM</sequence>
<feature type="domain" description="Major facilitator superfamily (MFS) profile" evidence="8">
    <location>
        <begin position="228"/>
        <end position="412"/>
    </location>
</feature>
<keyword evidence="6 7" id="KW-0472">Membrane</keyword>
<reference evidence="10" key="1">
    <citation type="journal article" date="2019" name="Int. J. Syst. Evol. Microbiol.">
        <title>The Global Catalogue of Microorganisms (GCM) 10K type strain sequencing project: providing services to taxonomists for standard genome sequencing and annotation.</title>
        <authorList>
            <consortium name="The Broad Institute Genomics Platform"/>
            <consortium name="The Broad Institute Genome Sequencing Center for Infectious Disease"/>
            <person name="Wu L."/>
            <person name="Ma J."/>
        </authorList>
    </citation>
    <scope>NUCLEOTIDE SEQUENCE [LARGE SCALE GENOMIC DNA]</scope>
    <source>
        <strain evidence="10">CCUG 73951</strain>
    </source>
</reference>
<evidence type="ECO:0000256" key="4">
    <source>
        <dbReference type="ARBA" id="ARBA00022692"/>
    </source>
</evidence>
<evidence type="ECO:0000259" key="8">
    <source>
        <dbReference type="PROSITE" id="PS50850"/>
    </source>
</evidence>
<evidence type="ECO:0000256" key="5">
    <source>
        <dbReference type="ARBA" id="ARBA00022989"/>
    </source>
</evidence>
<feature type="transmembrane region" description="Helical" evidence="7">
    <location>
        <begin position="38"/>
        <end position="63"/>
    </location>
</feature>
<evidence type="ECO:0000256" key="2">
    <source>
        <dbReference type="ARBA" id="ARBA00022448"/>
    </source>
</evidence>
<feature type="transmembrane region" description="Helical" evidence="7">
    <location>
        <begin position="152"/>
        <end position="175"/>
    </location>
</feature>
<evidence type="ECO:0000313" key="10">
    <source>
        <dbReference type="Proteomes" id="UP001596494"/>
    </source>
</evidence>
<dbReference type="InterPro" id="IPR022324">
    <property type="entry name" value="Bacilysin_exporter_BacE_put"/>
</dbReference>
<name>A0ABW2K145_9BACI</name>
<keyword evidence="4 7" id="KW-0812">Transmembrane</keyword>
<feature type="transmembrane region" description="Helical" evidence="7">
    <location>
        <begin position="319"/>
        <end position="338"/>
    </location>
</feature>
<dbReference type="CDD" id="cd06173">
    <property type="entry name" value="MFS_MefA_like"/>
    <property type="match status" value="1"/>
</dbReference>
<evidence type="ECO:0000256" key="1">
    <source>
        <dbReference type="ARBA" id="ARBA00004651"/>
    </source>
</evidence>
<feature type="transmembrane region" description="Helical" evidence="7">
    <location>
        <begin position="265"/>
        <end position="283"/>
    </location>
</feature>
<comment type="caution">
    <text evidence="9">The sequence shown here is derived from an EMBL/GenBank/DDBJ whole genome shotgun (WGS) entry which is preliminary data.</text>
</comment>
<dbReference type="PANTHER" id="PTHR23513">
    <property type="entry name" value="INTEGRAL MEMBRANE EFFLUX PROTEIN-RELATED"/>
    <property type="match status" value="1"/>
</dbReference>
<feature type="transmembrane region" description="Helical" evidence="7">
    <location>
        <begin position="181"/>
        <end position="201"/>
    </location>
</feature>
<comment type="subcellular location">
    <subcellularLocation>
        <location evidence="1">Cell membrane</location>
        <topology evidence="1">Multi-pass membrane protein</topology>
    </subcellularLocation>
</comment>
<dbReference type="InterPro" id="IPR011701">
    <property type="entry name" value="MFS"/>
</dbReference>
<dbReference type="PRINTS" id="PR01988">
    <property type="entry name" value="EXPORTERBACE"/>
</dbReference>
<dbReference type="RefSeq" id="WP_289215660.1">
    <property type="nucleotide sequence ID" value="NZ_JAPVRC010000003.1"/>
</dbReference>
<keyword evidence="2" id="KW-0813">Transport</keyword>
<dbReference type="SUPFAM" id="SSF103473">
    <property type="entry name" value="MFS general substrate transporter"/>
    <property type="match status" value="1"/>
</dbReference>
<keyword evidence="3" id="KW-1003">Cell membrane</keyword>
<feature type="transmembrane region" description="Helical" evidence="7">
    <location>
        <begin position="295"/>
        <end position="313"/>
    </location>
</feature>
<evidence type="ECO:0000256" key="3">
    <source>
        <dbReference type="ARBA" id="ARBA00022475"/>
    </source>
</evidence>
<feature type="transmembrane region" description="Helical" evidence="7">
    <location>
        <begin position="234"/>
        <end position="253"/>
    </location>
</feature>
<dbReference type="InterPro" id="IPR020846">
    <property type="entry name" value="MFS_dom"/>
</dbReference>
<feature type="transmembrane region" description="Helical" evidence="7">
    <location>
        <begin position="382"/>
        <end position="402"/>
    </location>
</feature>
<dbReference type="Gene3D" id="1.20.1250.20">
    <property type="entry name" value="MFS general substrate transporter like domains"/>
    <property type="match status" value="1"/>
</dbReference>
<dbReference type="PROSITE" id="PS50850">
    <property type="entry name" value="MFS"/>
    <property type="match status" value="1"/>
</dbReference>
<dbReference type="InterPro" id="IPR036259">
    <property type="entry name" value="MFS_trans_sf"/>
</dbReference>
<evidence type="ECO:0000256" key="6">
    <source>
        <dbReference type="ARBA" id="ARBA00023136"/>
    </source>
</evidence>
<keyword evidence="10" id="KW-1185">Reference proteome</keyword>
<gene>
    <name evidence="9" type="ORF">ACFQMN_03230</name>
</gene>
<dbReference type="Pfam" id="PF07690">
    <property type="entry name" value="MFS_1"/>
    <property type="match status" value="1"/>
</dbReference>
<evidence type="ECO:0000313" key="9">
    <source>
        <dbReference type="EMBL" id="MFC7319898.1"/>
    </source>
</evidence>
<dbReference type="PANTHER" id="PTHR23513:SF6">
    <property type="entry name" value="MAJOR FACILITATOR SUPERFAMILY ASSOCIATED DOMAIN-CONTAINING PROTEIN"/>
    <property type="match status" value="1"/>
</dbReference>
<feature type="transmembrane region" description="Helical" evidence="7">
    <location>
        <begin position="359"/>
        <end position="376"/>
    </location>
</feature>
<keyword evidence="5 7" id="KW-1133">Transmembrane helix</keyword>
<feature type="transmembrane region" description="Helical" evidence="7">
    <location>
        <begin position="113"/>
        <end position="131"/>
    </location>
</feature>
<organism evidence="9 10">
    <name type="scientific">Halobacillus campisalis</name>
    <dbReference type="NCBI Taxonomy" id="435909"/>
    <lineage>
        <taxon>Bacteria</taxon>
        <taxon>Bacillati</taxon>
        <taxon>Bacillota</taxon>
        <taxon>Bacilli</taxon>
        <taxon>Bacillales</taxon>
        <taxon>Bacillaceae</taxon>
        <taxon>Halobacillus</taxon>
    </lineage>
</organism>
<dbReference type="Proteomes" id="UP001596494">
    <property type="component" value="Unassembled WGS sequence"/>
</dbReference>
<dbReference type="EMBL" id="JBHTBY010000001">
    <property type="protein sequence ID" value="MFC7319898.1"/>
    <property type="molecule type" value="Genomic_DNA"/>
</dbReference>